<organism evidence="5 6">
    <name type="scientific">Sphagnurus paluster</name>
    <dbReference type="NCBI Taxonomy" id="117069"/>
    <lineage>
        <taxon>Eukaryota</taxon>
        <taxon>Fungi</taxon>
        <taxon>Dikarya</taxon>
        <taxon>Basidiomycota</taxon>
        <taxon>Agaricomycotina</taxon>
        <taxon>Agaricomycetes</taxon>
        <taxon>Agaricomycetidae</taxon>
        <taxon>Agaricales</taxon>
        <taxon>Tricholomatineae</taxon>
        <taxon>Lyophyllaceae</taxon>
        <taxon>Sphagnurus</taxon>
    </lineage>
</organism>
<dbReference type="Proteomes" id="UP000717328">
    <property type="component" value="Unassembled WGS sequence"/>
</dbReference>
<dbReference type="OrthoDB" id="1657402at2759"/>
<keyword evidence="3" id="KW-0326">Glycosidase</keyword>
<comment type="caution">
    <text evidence="5">The sequence shown here is derived from an EMBL/GenBank/DDBJ whole genome shotgun (WGS) entry which is preliminary data.</text>
</comment>
<dbReference type="GO" id="GO:0004553">
    <property type="term" value="F:hydrolase activity, hydrolyzing O-glycosyl compounds"/>
    <property type="evidence" value="ECO:0007669"/>
    <property type="project" value="InterPro"/>
</dbReference>
<dbReference type="GO" id="GO:0005975">
    <property type="term" value="P:carbohydrate metabolic process"/>
    <property type="evidence" value="ECO:0007669"/>
    <property type="project" value="InterPro"/>
</dbReference>
<dbReference type="PROSITE" id="PS01182">
    <property type="entry name" value="GLYCOSYL_HYDROL_F35"/>
    <property type="match status" value="1"/>
</dbReference>
<dbReference type="EMBL" id="JABCKI010005838">
    <property type="protein sequence ID" value="KAG5637344.1"/>
    <property type="molecule type" value="Genomic_DNA"/>
</dbReference>
<keyword evidence="2" id="KW-0378">Hydrolase</keyword>
<dbReference type="PANTHER" id="PTHR23421">
    <property type="entry name" value="BETA-GALACTOSIDASE RELATED"/>
    <property type="match status" value="1"/>
</dbReference>
<proteinExistence type="inferred from homology"/>
<sequence length="230" mass="25349">MYFWKAARFAAFAVLGITSTIGVSANSQLASRAAANPYPNVTTTGLTDAIGWDGYSFFIKGKRVFLQSGEFHTWRLPVPGLWKDITQKAKAAGLNALSIYIHWHLINPKQGVIDMSGINALQPFFDAAKEAGLWWNAVIPVIAKNQITNGGPVIMLQLENEFYNGAGQNEYVEELRQRALALGIVVPTMVNDPGMFWNLLYAADIYGFDSYPVGETLCLRNNFQVAGILI</sequence>
<reference evidence="5" key="1">
    <citation type="submission" date="2021-02" db="EMBL/GenBank/DDBJ databases">
        <authorList>
            <person name="Nieuwenhuis M."/>
            <person name="Van De Peppel L.J.J."/>
        </authorList>
    </citation>
    <scope>NUCLEOTIDE SEQUENCE</scope>
    <source>
        <strain evidence="5">D49</strain>
    </source>
</reference>
<evidence type="ECO:0000256" key="3">
    <source>
        <dbReference type="ARBA" id="ARBA00023295"/>
    </source>
</evidence>
<feature type="domain" description="Glycoside hydrolase 35 catalytic" evidence="4">
    <location>
        <begin position="56"/>
        <end position="134"/>
    </location>
</feature>
<dbReference type="AlphaFoldDB" id="A0A9P7FS87"/>
<dbReference type="InterPro" id="IPR019801">
    <property type="entry name" value="Glyco_hydro_35_CS"/>
</dbReference>
<dbReference type="Gene3D" id="3.20.20.80">
    <property type="entry name" value="Glycosidases"/>
    <property type="match status" value="2"/>
</dbReference>
<name>A0A9P7FS87_9AGAR</name>
<dbReference type="Pfam" id="PF01301">
    <property type="entry name" value="Glyco_hydro_35"/>
    <property type="match status" value="1"/>
</dbReference>
<dbReference type="InterPro" id="IPR017853">
    <property type="entry name" value="GH"/>
</dbReference>
<evidence type="ECO:0000259" key="4">
    <source>
        <dbReference type="Pfam" id="PF01301"/>
    </source>
</evidence>
<gene>
    <name evidence="5" type="ORF">H0H81_004901</name>
</gene>
<keyword evidence="6" id="KW-1185">Reference proteome</keyword>
<dbReference type="SUPFAM" id="SSF51445">
    <property type="entry name" value="(Trans)glycosidases"/>
    <property type="match status" value="1"/>
</dbReference>
<evidence type="ECO:0000313" key="5">
    <source>
        <dbReference type="EMBL" id="KAG5637344.1"/>
    </source>
</evidence>
<reference evidence="5" key="2">
    <citation type="submission" date="2021-10" db="EMBL/GenBank/DDBJ databases">
        <title>Phylogenomics reveals ancestral predisposition of the termite-cultivated fungus Termitomyces towards a domesticated lifestyle.</title>
        <authorList>
            <person name="Auxier B."/>
            <person name="Grum-Grzhimaylo A."/>
            <person name="Cardenas M.E."/>
            <person name="Lodge J.D."/>
            <person name="Laessoe T."/>
            <person name="Pedersen O."/>
            <person name="Smith M.E."/>
            <person name="Kuyper T.W."/>
            <person name="Franco-Molano E.A."/>
            <person name="Baroni T.J."/>
            <person name="Aanen D.K."/>
        </authorList>
    </citation>
    <scope>NUCLEOTIDE SEQUENCE</scope>
    <source>
        <strain evidence="5">D49</strain>
    </source>
</reference>
<dbReference type="InterPro" id="IPR031330">
    <property type="entry name" value="Gly_Hdrlase_35_cat"/>
</dbReference>
<comment type="similarity">
    <text evidence="1">Belongs to the glycosyl hydrolase 35 family.</text>
</comment>
<protein>
    <recommendedName>
        <fullName evidence="4">Glycoside hydrolase 35 catalytic domain-containing protein</fullName>
    </recommendedName>
</protein>
<evidence type="ECO:0000256" key="2">
    <source>
        <dbReference type="ARBA" id="ARBA00022801"/>
    </source>
</evidence>
<accession>A0A9P7FS87</accession>
<dbReference type="InterPro" id="IPR001944">
    <property type="entry name" value="Glycoside_Hdrlase_35"/>
</dbReference>
<evidence type="ECO:0000256" key="1">
    <source>
        <dbReference type="ARBA" id="ARBA00009809"/>
    </source>
</evidence>
<evidence type="ECO:0000313" key="6">
    <source>
        <dbReference type="Proteomes" id="UP000717328"/>
    </source>
</evidence>